<reference evidence="1" key="1">
    <citation type="submission" date="2023-07" db="EMBL/GenBank/DDBJ databases">
        <authorList>
            <person name="Stuckert A."/>
        </authorList>
    </citation>
    <scope>NUCLEOTIDE SEQUENCE</scope>
</reference>
<name>A0ABN9L456_9NEOB</name>
<dbReference type="Proteomes" id="UP001176940">
    <property type="component" value="Unassembled WGS sequence"/>
</dbReference>
<protein>
    <submittedName>
        <fullName evidence="1">Uncharacterized protein</fullName>
    </submittedName>
</protein>
<dbReference type="EMBL" id="CAUEEQ010006667">
    <property type="protein sequence ID" value="CAJ0930392.1"/>
    <property type="molecule type" value="Genomic_DNA"/>
</dbReference>
<accession>A0ABN9L456</accession>
<evidence type="ECO:0000313" key="1">
    <source>
        <dbReference type="EMBL" id="CAJ0930392.1"/>
    </source>
</evidence>
<dbReference type="InterPro" id="IPR049941">
    <property type="entry name" value="LPLAT_7/PORCN-like"/>
</dbReference>
<evidence type="ECO:0000313" key="2">
    <source>
        <dbReference type="Proteomes" id="UP001176940"/>
    </source>
</evidence>
<sequence>METFILSEKAVITKLLICVVTLILFLTVSKAVPLMYMLDDKFIEESSFLWKLVYLYISTMACKPKYYFAWTLGPTDAVNNAAGYGFNGIDENGQFRWDLISNLNIWNIEYGSQGLKESLLSSRPWEPYAPHTPYKMTGRIR</sequence>
<dbReference type="PANTHER" id="PTHR13906:SF6">
    <property type="entry name" value="LYSOPHOSPHOLIPID ACYLTRANSFERASE 1"/>
    <property type="match status" value="1"/>
</dbReference>
<comment type="caution">
    <text evidence="1">The sequence shown here is derived from an EMBL/GenBank/DDBJ whole genome shotgun (WGS) entry which is preliminary data.</text>
</comment>
<organism evidence="1 2">
    <name type="scientific">Ranitomeya imitator</name>
    <name type="common">mimic poison frog</name>
    <dbReference type="NCBI Taxonomy" id="111125"/>
    <lineage>
        <taxon>Eukaryota</taxon>
        <taxon>Metazoa</taxon>
        <taxon>Chordata</taxon>
        <taxon>Craniata</taxon>
        <taxon>Vertebrata</taxon>
        <taxon>Euteleostomi</taxon>
        <taxon>Amphibia</taxon>
        <taxon>Batrachia</taxon>
        <taxon>Anura</taxon>
        <taxon>Neobatrachia</taxon>
        <taxon>Hyloidea</taxon>
        <taxon>Dendrobatidae</taxon>
        <taxon>Dendrobatinae</taxon>
        <taxon>Ranitomeya</taxon>
    </lineage>
</organism>
<proteinExistence type="predicted"/>
<gene>
    <name evidence="1" type="ORF">RIMI_LOCUS4206484</name>
</gene>
<keyword evidence="2" id="KW-1185">Reference proteome</keyword>
<dbReference type="PANTHER" id="PTHR13906">
    <property type="entry name" value="PORCUPINE"/>
    <property type="match status" value="1"/>
</dbReference>